<dbReference type="OrthoDB" id="9764015at2"/>
<dbReference type="AlphaFoldDB" id="N2ADV1"/>
<dbReference type="STRING" id="1235802.C823_03985"/>
<dbReference type="Proteomes" id="UP000012589">
    <property type="component" value="Unassembled WGS sequence"/>
</dbReference>
<proteinExistence type="predicted"/>
<accession>N2ADV1</accession>
<keyword evidence="1" id="KW-0175">Coiled coil</keyword>
<sequence>MGKGLPISIPNIVGSQGLKKNLEEKQQEKNRIYSYIGMEVYDLCRAGKLSIPQIDLYFEKMQAVEQEIADLEAKLTGTKQKIQLGSRCACGCHLKPGAKFCPQCGMPAETETQVCACGCKLEKGVRFCQNCGKKVPESGSRSVIEEPGRSFEQMQTDPDEPSGQRECICGAVVPSGQTMCMECGRIVSES</sequence>
<organism evidence="3 4">
    <name type="scientific">Eubacterium plexicaudatum ASF492</name>
    <dbReference type="NCBI Taxonomy" id="1235802"/>
    <lineage>
        <taxon>Bacteria</taxon>
        <taxon>Bacillati</taxon>
        <taxon>Bacillota</taxon>
        <taxon>Clostridia</taxon>
        <taxon>Eubacteriales</taxon>
        <taxon>Eubacteriaceae</taxon>
        <taxon>Eubacterium</taxon>
    </lineage>
</organism>
<gene>
    <name evidence="3" type="ORF">C823_03985</name>
</gene>
<evidence type="ECO:0000313" key="4">
    <source>
        <dbReference type="Proteomes" id="UP000012589"/>
    </source>
</evidence>
<dbReference type="PATRIC" id="fig|1235802.3.peg.4215"/>
<protein>
    <recommendedName>
        <fullName evidence="5">DZANK-type domain-containing protein</fullName>
    </recommendedName>
</protein>
<evidence type="ECO:0000313" key="3">
    <source>
        <dbReference type="EMBL" id="EMZ22604.1"/>
    </source>
</evidence>
<dbReference type="HOGENOM" id="CLU_1426045_0_0_9"/>
<feature type="coiled-coil region" evidence="1">
    <location>
        <begin position="54"/>
        <end position="81"/>
    </location>
</feature>
<evidence type="ECO:0000256" key="1">
    <source>
        <dbReference type="SAM" id="Coils"/>
    </source>
</evidence>
<feature type="region of interest" description="Disordered" evidence="2">
    <location>
        <begin position="138"/>
        <end position="162"/>
    </location>
</feature>
<name>N2ADV1_9FIRM</name>
<evidence type="ECO:0000256" key="2">
    <source>
        <dbReference type="SAM" id="MobiDB-lite"/>
    </source>
</evidence>
<keyword evidence="4" id="KW-1185">Reference proteome</keyword>
<reference evidence="3 4" key="1">
    <citation type="journal article" date="2014" name="Genome Announc.">
        <title>Draft genome sequences of the altered schaedler flora, a defined bacterial community from gnotobiotic mice.</title>
        <authorList>
            <person name="Wannemuehler M.J."/>
            <person name="Overstreet A.M."/>
            <person name="Ward D.V."/>
            <person name="Phillips G.J."/>
        </authorList>
    </citation>
    <scope>NUCLEOTIDE SEQUENCE [LARGE SCALE GENOMIC DNA]</scope>
    <source>
        <strain evidence="3 4">ASF492</strain>
    </source>
</reference>
<dbReference type="EMBL" id="AQFT01000120">
    <property type="protein sequence ID" value="EMZ22604.1"/>
    <property type="molecule type" value="Genomic_DNA"/>
</dbReference>
<comment type="caution">
    <text evidence="3">The sequence shown here is derived from an EMBL/GenBank/DDBJ whole genome shotgun (WGS) entry which is preliminary data.</text>
</comment>
<evidence type="ECO:0008006" key="5">
    <source>
        <dbReference type="Google" id="ProtNLM"/>
    </source>
</evidence>